<reference evidence="2" key="1">
    <citation type="submission" date="2021-08" db="EMBL/GenBank/DDBJ databases">
        <title>Hoeflea bacterium WL0058 sp. nov., isolated from the sediment.</title>
        <authorList>
            <person name="Wang L."/>
            <person name="Zhang D."/>
        </authorList>
    </citation>
    <scope>NUCLEOTIDE SEQUENCE</scope>
    <source>
        <strain evidence="2">WL0058</strain>
    </source>
</reference>
<dbReference type="InterPro" id="IPR011322">
    <property type="entry name" value="N-reg_PII-like_a/b"/>
</dbReference>
<dbReference type="SUPFAM" id="SSF54913">
    <property type="entry name" value="GlnB-like"/>
    <property type="match status" value="1"/>
</dbReference>
<dbReference type="Gene3D" id="3.30.70.790">
    <property type="entry name" value="UreE, C-terminal domain"/>
    <property type="match status" value="1"/>
</dbReference>
<sequence length="75" mass="8198">MKELLRTNNVVTISFVTSLMKDAGIACFVADENMSVLDGSIGILPRRILVDPDRIDEARNLVESAGLAEELKPPK</sequence>
<comment type="caution">
    <text evidence="2">The sequence shown here is derived from an EMBL/GenBank/DDBJ whole genome shotgun (WGS) entry which is preliminary data.</text>
</comment>
<organism evidence="2 3">
    <name type="scientific">Flavimaribacter sediminis</name>
    <dbReference type="NCBI Taxonomy" id="2865987"/>
    <lineage>
        <taxon>Bacteria</taxon>
        <taxon>Pseudomonadati</taxon>
        <taxon>Pseudomonadota</taxon>
        <taxon>Alphaproteobacteria</taxon>
        <taxon>Hyphomicrobiales</taxon>
        <taxon>Rhizobiaceae</taxon>
        <taxon>Flavimaribacter</taxon>
    </lineage>
</organism>
<dbReference type="Proteomes" id="UP001196509">
    <property type="component" value="Unassembled WGS sequence"/>
</dbReference>
<gene>
    <name evidence="2" type="ORF">K1W69_23710</name>
</gene>
<accession>A0AAE3D3U8</accession>
<dbReference type="Pfam" id="PF09413">
    <property type="entry name" value="DUF2007"/>
    <property type="match status" value="1"/>
</dbReference>
<evidence type="ECO:0000259" key="1">
    <source>
        <dbReference type="Pfam" id="PF09413"/>
    </source>
</evidence>
<protein>
    <submittedName>
        <fullName evidence="2">DUF2007 domain-containing protein</fullName>
    </submittedName>
</protein>
<feature type="domain" description="DUF2007" evidence="1">
    <location>
        <begin position="1"/>
        <end position="65"/>
    </location>
</feature>
<name>A0AAE3D3U8_9HYPH</name>
<evidence type="ECO:0000313" key="3">
    <source>
        <dbReference type="Proteomes" id="UP001196509"/>
    </source>
</evidence>
<dbReference type="AlphaFoldDB" id="A0AAE3D3U8"/>
<proteinExistence type="predicted"/>
<evidence type="ECO:0000313" key="2">
    <source>
        <dbReference type="EMBL" id="MBW8640221.1"/>
    </source>
</evidence>
<dbReference type="EMBL" id="JAICBX010000005">
    <property type="protein sequence ID" value="MBW8640221.1"/>
    <property type="molecule type" value="Genomic_DNA"/>
</dbReference>
<dbReference type="InterPro" id="IPR018551">
    <property type="entry name" value="DUF2007"/>
</dbReference>
<keyword evidence="3" id="KW-1185">Reference proteome</keyword>